<evidence type="ECO:0000313" key="5">
    <source>
        <dbReference type="EMBL" id="WSE26943.1"/>
    </source>
</evidence>
<sequence length="241" mass="24086">MTVVLVTGGANGIGAAVARHFAAEGAKVVLADLDEAAGQEVAAEVGGRFVRTDVTRAEDNEAAVATAVREYGGLDVVHLNAGTGGAGGLDDFDLDRYRRTLAVNVDGTMFGLRAAVPALRAHGGGAIVVTASLAGIAPATFDPVYSASKHAIIGLVRSLAPACADSGITLNAVCPGFVETRMIGGLKDTLVANGLAVASPEEIAAAVATIAAGQGTGEAWALQAGTAPQRVEFPAVELSQV</sequence>
<dbReference type="InterPro" id="IPR057326">
    <property type="entry name" value="KR_dom"/>
</dbReference>
<dbReference type="PANTHER" id="PTHR43180">
    <property type="entry name" value="3-OXOACYL-(ACYL-CARRIER-PROTEIN) REDUCTASE (AFU_ORTHOLOGUE AFUA_6G11210)"/>
    <property type="match status" value="1"/>
</dbReference>
<dbReference type="Gene3D" id="3.40.50.720">
    <property type="entry name" value="NAD(P)-binding Rossmann-like Domain"/>
    <property type="match status" value="1"/>
</dbReference>
<dbReference type="EC" id="1.-.-.-" evidence="5"/>
<dbReference type="CDD" id="cd05233">
    <property type="entry name" value="SDR_c"/>
    <property type="match status" value="1"/>
</dbReference>
<dbReference type="Pfam" id="PF00106">
    <property type="entry name" value="adh_short"/>
    <property type="match status" value="1"/>
</dbReference>
<dbReference type="InterPro" id="IPR002347">
    <property type="entry name" value="SDR_fam"/>
</dbReference>
<dbReference type="PROSITE" id="PS00061">
    <property type="entry name" value="ADH_SHORT"/>
    <property type="match status" value="1"/>
</dbReference>
<accession>A0ABZ1HZH1</accession>
<dbReference type="PRINTS" id="PR00081">
    <property type="entry name" value="GDHRDH"/>
</dbReference>
<dbReference type="PANTHER" id="PTHR43180:SF33">
    <property type="entry name" value="15-HYDROXYPROSTAGLANDIN DEHYDROGENASE [NAD(+)]-LIKE"/>
    <property type="match status" value="1"/>
</dbReference>
<evidence type="ECO:0000256" key="1">
    <source>
        <dbReference type="ARBA" id="ARBA00006484"/>
    </source>
</evidence>
<protein>
    <submittedName>
        <fullName evidence="5">SDR family oxidoreductase</fullName>
        <ecNumber evidence="5">1.-.-.-</ecNumber>
    </submittedName>
</protein>
<gene>
    <name evidence="5" type="ORF">VSH64_29200</name>
</gene>
<evidence type="ECO:0000256" key="2">
    <source>
        <dbReference type="ARBA" id="ARBA00023002"/>
    </source>
</evidence>
<evidence type="ECO:0000256" key="3">
    <source>
        <dbReference type="RuleBase" id="RU000363"/>
    </source>
</evidence>
<dbReference type="InterPro" id="IPR036291">
    <property type="entry name" value="NAD(P)-bd_dom_sf"/>
</dbReference>
<dbReference type="SMART" id="SM00822">
    <property type="entry name" value="PKS_KR"/>
    <property type="match status" value="1"/>
</dbReference>
<keyword evidence="6" id="KW-1185">Reference proteome</keyword>
<reference evidence="5 6" key="1">
    <citation type="journal article" date="2015" name="Int. J. Syst. Evol. Microbiol.">
        <title>Amycolatopsis rhabdoformis sp. nov., an actinomycete isolated from a tropical forest soil.</title>
        <authorList>
            <person name="Souza W.R."/>
            <person name="Silva R.E."/>
            <person name="Goodfellow M."/>
            <person name="Busarakam K."/>
            <person name="Figueiro F.S."/>
            <person name="Ferreira D."/>
            <person name="Rodrigues-Filho E."/>
            <person name="Moraes L.A.B."/>
            <person name="Zucchi T.D."/>
        </authorList>
    </citation>
    <scope>NUCLEOTIDE SEQUENCE [LARGE SCALE GENOMIC DNA]</scope>
    <source>
        <strain evidence="5 6">NCIMB 14900</strain>
    </source>
</reference>
<keyword evidence="2 5" id="KW-0560">Oxidoreductase</keyword>
<comment type="similarity">
    <text evidence="1 3">Belongs to the short-chain dehydrogenases/reductases (SDR) family.</text>
</comment>
<evidence type="ECO:0000313" key="6">
    <source>
        <dbReference type="Proteomes" id="UP001330812"/>
    </source>
</evidence>
<dbReference type="Proteomes" id="UP001330812">
    <property type="component" value="Chromosome"/>
</dbReference>
<dbReference type="SUPFAM" id="SSF51735">
    <property type="entry name" value="NAD(P)-binding Rossmann-fold domains"/>
    <property type="match status" value="1"/>
</dbReference>
<dbReference type="InterPro" id="IPR020904">
    <property type="entry name" value="Sc_DH/Rdtase_CS"/>
</dbReference>
<name>A0ABZ1HZH1_9PSEU</name>
<evidence type="ECO:0000259" key="4">
    <source>
        <dbReference type="SMART" id="SM00822"/>
    </source>
</evidence>
<feature type="domain" description="Ketoreductase" evidence="4">
    <location>
        <begin position="2"/>
        <end position="176"/>
    </location>
</feature>
<dbReference type="GO" id="GO:0016491">
    <property type="term" value="F:oxidoreductase activity"/>
    <property type="evidence" value="ECO:0007669"/>
    <property type="project" value="UniProtKB-KW"/>
</dbReference>
<organism evidence="5 6">
    <name type="scientific">Amycolatopsis rhabdoformis</name>
    <dbReference type="NCBI Taxonomy" id="1448059"/>
    <lineage>
        <taxon>Bacteria</taxon>
        <taxon>Bacillati</taxon>
        <taxon>Actinomycetota</taxon>
        <taxon>Actinomycetes</taxon>
        <taxon>Pseudonocardiales</taxon>
        <taxon>Pseudonocardiaceae</taxon>
        <taxon>Amycolatopsis</taxon>
    </lineage>
</organism>
<dbReference type="RefSeq" id="WP_326565935.1">
    <property type="nucleotide sequence ID" value="NZ_CP142149.1"/>
</dbReference>
<dbReference type="PRINTS" id="PR00080">
    <property type="entry name" value="SDRFAMILY"/>
</dbReference>
<dbReference type="EMBL" id="CP142149">
    <property type="protein sequence ID" value="WSE26943.1"/>
    <property type="molecule type" value="Genomic_DNA"/>
</dbReference>
<proteinExistence type="inferred from homology"/>